<dbReference type="InterPro" id="IPR050189">
    <property type="entry name" value="MFS_Efflux_Transporters"/>
</dbReference>
<feature type="transmembrane region" description="Helical" evidence="6">
    <location>
        <begin position="329"/>
        <end position="349"/>
    </location>
</feature>
<evidence type="ECO:0000313" key="9">
    <source>
        <dbReference type="Proteomes" id="UP001500631"/>
    </source>
</evidence>
<dbReference type="InterPro" id="IPR020846">
    <property type="entry name" value="MFS_dom"/>
</dbReference>
<keyword evidence="5 6" id="KW-0472">Membrane</keyword>
<keyword evidence="3 6" id="KW-0812">Transmembrane</keyword>
<dbReference type="PANTHER" id="PTHR43124:SF3">
    <property type="entry name" value="CHLORAMPHENICOL EFFLUX PUMP RV0191"/>
    <property type="match status" value="1"/>
</dbReference>
<dbReference type="RefSeq" id="WP_077924604.1">
    <property type="nucleotide sequence ID" value="NZ_BAABKE010000002.1"/>
</dbReference>
<dbReference type="PROSITE" id="PS50850">
    <property type="entry name" value="MFS"/>
    <property type="match status" value="1"/>
</dbReference>
<keyword evidence="4 6" id="KW-1133">Transmembrane helix</keyword>
<evidence type="ECO:0000256" key="5">
    <source>
        <dbReference type="ARBA" id="ARBA00023136"/>
    </source>
</evidence>
<evidence type="ECO:0000313" key="8">
    <source>
        <dbReference type="EMBL" id="GAA5095486.1"/>
    </source>
</evidence>
<evidence type="ECO:0000256" key="2">
    <source>
        <dbReference type="ARBA" id="ARBA00022475"/>
    </source>
</evidence>
<keyword evidence="2" id="KW-1003">Cell membrane</keyword>
<feature type="transmembrane region" description="Helical" evidence="6">
    <location>
        <begin position="71"/>
        <end position="89"/>
    </location>
</feature>
<dbReference type="PANTHER" id="PTHR43124">
    <property type="entry name" value="PURINE EFFLUX PUMP PBUE"/>
    <property type="match status" value="1"/>
</dbReference>
<feature type="transmembrane region" description="Helical" evidence="6">
    <location>
        <begin position="236"/>
        <end position="258"/>
    </location>
</feature>
<evidence type="ECO:0000256" key="1">
    <source>
        <dbReference type="ARBA" id="ARBA00004651"/>
    </source>
</evidence>
<feature type="domain" description="Major facilitator superfamily (MFS) profile" evidence="7">
    <location>
        <begin position="5"/>
        <end position="374"/>
    </location>
</feature>
<feature type="transmembrane region" description="Helical" evidence="6">
    <location>
        <begin position="129"/>
        <end position="155"/>
    </location>
</feature>
<dbReference type="Gene3D" id="1.20.1720.10">
    <property type="entry name" value="Multidrug resistance protein D"/>
    <property type="match status" value="1"/>
</dbReference>
<dbReference type="SUPFAM" id="SSF103473">
    <property type="entry name" value="MFS general substrate transporter"/>
    <property type="match status" value="1"/>
</dbReference>
<evidence type="ECO:0000256" key="4">
    <source>
        <dbReference type="ARBA" id="ARBA00022989"/>
    </source>
</evidence>
<feature type="transmembrane region" description="Helical" evidence="6">
    <location>
        <begin position="297"/>
        <end position="317"/>
    </location>
</feature>
<sequence>MKQTLSLPLLIALMMFPQIVETIYSPALTDIATAFDVSQSDAGQTLSLYFIAFAFGVVIWGYSCDWLGRKPTVLIALFLYGTACVAAIFATNFDLLLMCRMLMAFSAAIGSIGTQTIMRDRLSGETLRYVFSIMGIALAISPIVGMLLGALMVSFSGYHGVFILLILMAIVLLAWVTLILPETKPEHISKPPFFATLKEMLCDPFILKNACLIGFLNIALFAYYQLAPFMFEQLDLSHTLFGLSGILLGLGSFLGAFLNKHWIQKYAFSSEKLVTIASIILLISSVLVFILQSQWFFILPMVGVVMAYGIAIPNILAKALMNYGDKLGTAGAILGLMYYLIIGIGLMLVAYGQHLGLSLMILSVLVFITQRIKA</sequence>
<feature type="transmembrane region" description="Helical" evidence="6">
    <location>
        <begin position="201"/>
        <end position="224"/>
    </location>
</feature>
<evidence type="ECO:0000256" key="3">
    <source>
        <dbReference type="ARBA" id="ARBA00022692"/>
    </source>
</evidence>
<gene>
    <name evidence="8" type="ORF">GCM10023338_04920</name>
</gene>
<feature type="transmembrane region" description="Helical" evidence="6">
    <location>
        <begin position="270"/>
        <end position="291"/>
    </location>
</feature>
<accession>A0ABP9MHT0</accession>
<proteinExistence type="predicted"/>
<dbReference type="InterPro" id="IPR011701">
    <property type="entry name" value="MFS"/>
</dbReference>
<dbReference type="Proteomes" id="UP001500631">
    <property type="component" value="Unassembled WGS sequence"/>
</dbReference>
<evidence type="ECO:0000256" key="6">
    <source>
        <dbReference type="SAM" id="Phobius"/>
    </source>
</evidence>
<comment type="caution">
    <text evidence="8">The sequence shown here is derived from an EMBL/GenBank/DDBJ whole genome shotgun (WGS) entry which is preliminary data.</text>
</comment>
<feature type="transmembrane region" description="Helical" evidence="6">
    <location>
        <begin position="46"/>
        <end position="64"/>
    </location>
</feature>
<evidence type="ECO:0000259" key="7">
    <source>
        <dbReference type="PROSITE" id="PS50850"/>
    </source>
</evidence>
<dbReference type="Pfam" id="PF07690">
    <property type="entry name" value="MFS_1"/>
    <property type="match status" value="1"/>
</dbReference>
<feature type="transmembrane region" description="Helical" evidence="6">
    <location>
        <begin position="161"/>
        <end position="180"/>
    </location>
</feature>
<organism evidence="8 9">
    <name type="scientific">Wohlfahrtiimonas larvae</name>
    <dbReference type="NCBI Taxonomy" id="1157986"/>
    <lineage>
        <taxon>Bacteria</taxon>
        <taxon>Pseudomonadati</taxon>
        <taxon>Pseudomonadota</taxon>
        <taxon>Gammaproteobacteria</taxon>
        <taxon>Cardiobacteriales</taxon>
        <taxon>Ignatzschineriaceae</taxon>
        <taxon>Wohlfahrtiimonas</taxon>
    </lineage>
</organism>
<reference evidence="9" key="1">
    <citation type="journal article" date="2019" name="Int. J. Syst. Evol. Microbiol.">
        <title>The Global Catalogue of Microorganisms (GCM) 10K type strain sequencing project: providing services to taxonomists for standard genome sequencing and annotation.</title>
        <authorList>
            <consortium name="The Broad Institute Genomics Platform"/>
            <consortium name="The Broad Institute Genome Sequencing Center for Infectious Disease"/>
            <person name="Wu L."/>
            <person name="Ma J."/>
        </authorList>
    </citation>
    <scope>NUCLEOTIDE SEQUENCE [LARGE SCALE GENOMIC DNA]</scope>
    <source>
        <strain evidence="9">JCM 18424</strain>
    </source>
</reference>
<keyword evidence="9" id="KW-1185">Reference proteome</keyword>
<dbReference type="EMBL" id="BAABKE010000002">
    <property type="protein sequence ID" value="GAA5095486.1"/>
    <property type="molecule type" value="Genomic_DNA"/>
</dbReference>
<comment type="subcellular location">
    <subcellularLocation>
        <location evidence="1">Cell membrane</location>
        <topology evidence="1">Multi-pass membrane protein</topology>
    </subcellularLocation>
</comment>
<protein>
    <submittedName>
        <fullName evidence="8">Multidrug effflux MFS transporter</fullName>
    </submittedName>
</protein>
<dbReference type="InterPro" id="IPR036259">
    <property type="entry name" value="MFS_trans_sf"/>
</dbReference>
<name>A0ABP9MHT0_9GAMM</name>
<feature type="transmembrane region" description="Helical" evidence="6">
    <location>
        <begin position="95"/>
        <end position="117"/>
    </location>
</feature>